<dbReference type="AlphaFoldDB" id="A0A0F9V9W3"/>
<reference evidence="1" key="1">
    <citation type="journal article" date="2015" name="Nature">
        <title>Complex archaea that bridge the gap between prokaryotes and eukaryotes.</title>
        <authorList>
            <person name="Spang A."/>
            <person name="Saw J.H."/>
            <person name="Jorgensen S.L."/>
            <person name="Zaremba-Niedzwiedzka K."/>
            <person name="Martijn J."/>
            <person name="Lind A.E."/>
            <person name="van Eijk R."/>
            <person name="Schleper C."/>
            <person name="Guy L."/>
            <person name="Ettema T.J."/>
        </authorList>
    </citation>
    <scope>NUCLEOTIDE SEQUENCE</scope>
</reference>
<name>A0A0F9V9W3_9ZZZZ</name>
<accession>A0A0F9V9W3</accession>
<organism evidence="1">
    <name type="scientific">marine sediment metagenome</name>
    <dbReference type="NCBI Taxonomy" id="412755"/>
    <lineage>
        <taxon>unclassified sequences</taxon>
        <taxon>metagenomes</taxon>
        <taxon>ecological metagenomes</taxon>
    </lineage>
</organism>
<evidence type="ECO:0000313" key="1">
    <source>
        <dbReference type="EMBL" id="KKN62638.1"/>
    </source>
</evidence>
<gene>
    <name evidence="1" type="ORF">LCGC14_0509810</name>
</gene>
<protein>
    <submittedName>
        <fullName evidence="1">Uncharacterized protein</fullName>
    </submittedName>
</protein>
<comment type="caution">
    <text evidence="1">The sequence shown here is derived from an EMBL/GenBank/DDBJ whole genome shotgun (WGS) entry which is preliminary data.</text>
</comment>
<proteinExistence type="predicted"/>
<sequence>MLKCRFCGNEYEVSSQSEHCEKMHQMIMSAVERSGERAATRRMLKFDSYVTDLGMSRFLILREGLRTLGKKLATRVEEAVLGKGHYKQGRWSYKYRRYVGSKWREKPNLQDIPVLISLGIPPVFLEELEALYKRKRKLEGLTANPSKVTGSP</sequence>
<dbReference type="EMBL" id="LAZR01000617">
    <property type="protein sequence ID" value="KKN62638.1"/>
    <property type="molecule type" value="Genomic_DNA"/>
</dbReference>